<dbReference type="Proteomes" id="UP001197609">
    <property type="component" value="Unassembled WGS sequence"/>
</dbReference>
<reference evidence="7 8" key="1">
    <citation type="journal article" date="2021" name="bioRxiv">
        <title>Unraveling nitrogen, sulfur and carbon metabolic pathways and microbial community transcriptional responses to substrate deprivation and toxicity stresses in a bioreactor mimicking anoxic brackish coastal sediment conditions.</title>
        <authorList>
            <person name="Martins P.D."/>
            <person name="Echeveste M.J."/>
            <person name="Arshad A."/>
            <person name="Kurth J."/>
            <person name="Ouboter H."/>
            <person name="Jetten M.S.M."/>
            <person name="Welte C.U."/>
        </authorList>
    </citation>
    <scope>NUCLEOTIDE SEQUENCE [LARGE SCALE GENOMIC DNA]</scope>
    <source>
        <strain evidence="7">MAG_38</strain>
    </source>
</reference>
<dbReference type="PROSITE" id="PS50005">
    <property type="entry name" value="TPR"/>
    <property type="match status" value="1"/>
</dbReference>
<evidence type="ECO:0000256" key="5">
    <source>
        <dbReference type="PROSITE-ProRule" id="PRU00339"/>
    </source>
</evidence>
<evidence type="ECO:0000256" key="2">
    <source>
        <dbReference type="ARBA" id="ARBA00022692"/>
    </source>
</evidence>
<dbReference type="InterPro" id="IPR054216">
    <property type="entry name" value="DUF6930"/>
</dbReference>
<dbReference type="Gene3D" id="1.25.40.10">
    <property type="entry name" value="Tetratricopeptide repeat domain"/>
    <property type="match status" value="1"/>
</dbReference>
<dbReference type="Pfam" id="PF22007">
    <property type="entry name" value="DUF6930"/>
    <property type="match status" value="1"/>
</dbReference>
<dbReference type="InterPro" id="IPR011990">
    <property type="entry name" value="TPR-like_helical_dom_sf"/>
</dbReference>
<sequence>MSAVSPLRITRFVRLPRHAAEVWQGGLVRLPVWLEHGPDGGPYRPWAAIWVSLRTGSLHMKMQPESGGHDPDLALETLLEFGLNKKLAGCRPACLDVADADVGAYLVRALGDEQLTFTVSNDLRAIKQVLAHYGEAIGGEPLPPDALDAPGVTIERMRTFGDAAKRFYLAAPWRHLTDEDLIHVEAPSAERGLQHFTVLGTAGQVFGVGFFESPDDFEAIQADPDPETFVQARSRWAVWFGPIQAMSCGDADLWEDHGLAVASDHAYPVALRIGGPNVTITRPDAGVLAYLEGLLLALAETTEEEIDQGRWSRQIHTADGLNTFTLCIPELLQPLDLPADGHGAPRPAQGGRLPDRRSMERVMIEMERFMVRSDFDNLEQANQAMQERFIGGTFDEIPSTATMPLERAQDLVYRAFEARGRRRTQLARKALELSTDCADAYVILAEQAADPKTAHGLYAQAVSAGERALGPLTFEEQAGHFWGIVQTRPYMRARFGLARCLEELGQVDDAIGHYQALLRLNPTDNQGVRDILLPVLLTASRDGEAKALLEQFDGDISATWQYGLALWTFRREGDSKLARDQLRTAVRANRHVPAYLISKAEWPGPLPESYAFGSREEAVLCAHDLGDAWRATPGAEAWLTASTPKAKSSTRRRKAVRR</sequence>
<evidence type="ECO:0000313" key="7">
    <source>
        <dbReference type="EMBL" id="MBZ0159530.1"/>
    </source>
</evidence>
<evidence type="ECO:0000256" key="3">
    <source>
        <dbReference type="ARBA" id="ARBA00022989"/>
    </source>
</evidence>
<organism evidence="7 8">
    <name type="scientific">Candidatus Methylomirabilis tolerans</name>
    <dbReference type="NCBI Taxonomy" id="3123416"/>
    <lineage>
        <taxon>Bacteria</taxon>
        <taxon>Candidatus Methylomirabilota</taxon>
        <taxon>Candidatus Methylomirabilia</taxon>
        <taxon>Candidatus Methylomirabilales</taxon>
        <taxon>Candidatus Methylomirabilaceae</taxon>
        <taxon>Candidatus Methylomirabilis</taxon>
    </lineage>
</organism>
<dbReference type="Pfam" id="PF04184">
    <property type="entry name" value="ST7"/>
    <property type="match status" value="1"/>
</dbReference>
<comment type="caution">
    <text evidence="7">The sequence shown here is derived from an EMBL/GenBank/DDBJ whole genome shotgun (WGS) entry which is preliminary data.</text>
</comment>
<dbReference type="InterPro" id="IPR019734">
    <property type="entry name" value="TPR_rpt"/>
</dbReference>
<accession>A0AAJ1AGY4</accession>
<comment type="subcellular location">
    <subcellularLocation>
        <location evidence="1">Membrane</location>
        <topology evidence="1">Multi-pass membrane protein</topology>
    </subcellularLocation>
</comment>
<dbReference type="EMBL" id="JAIOIU010000061">
    <property type="protein sequence ID" value="MBZ0159530.1"/>
    <property type="molecule type" value="Genomic_DNA"/>
</dbReference>
<dbReference type="GO" id="GO:0016020">
    <property type="term" value="C:membrane"/>
    <property type="evidence" value="ECO:0007669"/>
    <property type="project" value="UniProtKB-SubCell"/>
</dbReference>
<dbReference type="SMART" id="SM00028">
    <property type="entry name" value="TPR"/>
    <property type="match status" value="1"/>
</dbReference>
<evidence type="ECO:0000256" key="1">
    <source>
        <dbReference type="ARBA" id="ARBA00004141"/>
    </source>
</evidence>
<dbReference type="AlphaFoldDB" id="A0AAJ1AGY4"/>
<dbReference type="InterPro" id="IPR007311">
    <property type="entry name" value="ST7"/>
</dbReference>
<gene>
    <name evidence="7" type="ORF">K8G79_05275</name>
</gene>
<keyword evidence="3" id="KW-1133">Transmembrane helix</keyword>
<dbReference type="SUPFAM" id="SSF48452">
    <property type="entry name" value="TPR-like"/>
    <property type="match status" value="1"/>
</dbReference>
<evidence type="ECO:0000313" key="8">
    <source>
        <dbReference type="Proteomes" id="UP001197609"/>
    </source>
</evidence>
<evidence type="ECO:0000259" key="6">
    <source>
        <dbReference type="Pfam" id="PF22007"/>
    </source>
</evidence>
<keyword evidence="5" id="KW-0802">TPR repeat</keyword>
<keyword evidence="2" id="KW-0812">Transmembrane</keyword>
<proteinExistence type="predicted"/>
<evidence type="ECO:0000256" key="4">
    <source>
        <dbReference type="ARBA" id="ARBA00023136"/>
    </source>
</evidence>
<protein>
    <recommendedName>
        <fullName evidence="6">DUF6930 domain-containing protein</fullName>
    </recommendedName>
</protein>
<keyword evidence="4" id="KW-0472">Membrane</keyword>
<feature type="repeat" description="TPR" evidence="5">
    <location>
        <begin position="491"/>
        <end position="524"/>
    </location>
</feature>
<name>A0AAJ1AGY4_9BACT</name>
<feature type="domain" description="DUF6930" evidence="6">
    <location>
        <begin position="9"/>
        <end position="130"/>
    </location>
</feature>